<dbReference type="AlphaFoldDB" id="A0A850NR34"/>
<gene>
    <name evidence="5" type="ORF">HUK83_13625</name>
</gene>
<feature type="domain" description="Lipoyl-binding" evidence="4">
    <location>
        <begin position="2"/>
        <end position="77"/>
    </location>
</feature>
<dbReference type="GO" id="GO:0005829">
    <property type="term" value="C:cytosol"/>
    <property type="evidence" value="ECO:0007669"/>
    <property type="project" value="TreeGrafter"/>
</dbReference>
<organism evidence="5 6">
    <name type="scientific">Endobacter medicaginis</name>
    <dbReference type="NCBI Taxonomy" id="1181271"/>
    <lineage>
        <taxon>Bacteria</taxon>
        <taxon>Pseudomonadati</taxon>
        <taxon>Pseudomonadota</taxon>
        <taxon>Alphaproteobacteria</taxon>
        <taxon>Acetobacterales</taxon>
        <taxon>Acetobacteraceae</taxon>
        <taxon>Endobacter</taxon>
    </lineage>
</organism>
<protein>
    <submittedName>
        <fullName evidence="5">Dihydrolipoyl dehydrogenase</fullName>
        <ecNumber evidence="5">1.8.1.4</ecNumber>
    </submittedName>
</protein>
<dbReference type="PROSITE" id="PS00189">
    <property type="entry name" value="LIPOYL"/>
    <property type="match status" value="1"/>
</dbReference>
<dbReference type="RefSeq" id="WP_305144468.1">
    <property type="nucleotide sequence ID" value="NZ_JABXXQ010000354.1"/>
</dbReference>
<feature type="non-terminal residue" evidence="5">
    <location>
        <position position="79"/>
    </location>
</feature>
<dbReference type="SUPFAM" id="SSF51230">
    <property type="entry name" value="Single hybrid motif"/>
    <property type="match status" value="1"/>
</dbReference>
<accession>A0A850NR34</accession>
<evidence type="ECO:0000313" key="5">
    <source>
        <dbReference type="EMBL" id="NVN31364.1"/>
    </source>
</evidence>
<dbReference type="Gene3D" id="2.40.50.100">
    <property type="match status" value="1"/>
</dbReference>
<evidence type="ECO:0000256" key="2">
    <source>
        <dbReference type="ARBA" id="ARBA00007317"/>
    </source>
</evidence>
<proteinExistence type="inferred from homology"/>
<name>A0A850NR34_9PROT</name>
<evidence type="ECO:0000313" key="6">
    <source>
        <dbReference type="Proteomes" id="UP000565205"/>
    </source>
</evidence>
<dbReference type="GO" id="GO:0004148">
    <property type="term" value="F:dihydrolipoyl dehydrogenase (NADH) activity"/>
    <property type="evidence" value="ECO:0007669"/>
    <property type="project" value="UniProtKB-EC"/>
</dbReference>
<evidence type="ECO:0000259" key="4">
    <source>
        <dbReference type="PROSITE" id="PS50968"/>
    </source>
</evidence>
<evidence type="ECO:0000256" key="3">
    <source>
        <dbReference type="ARBA" id="ARBA00022823"/>
    </source>
</evidence>
<dbReference type="PANTHER" id="PTHR43416:SF5">
    <property type="entry name" value="DIHYDROLIPOYLLYSINE-RESIDUE SUCCINYLTRANSFERASE COMPONENT OF 2-OXOGLUTARATE DEHYDROGENASE COMPLEX, MITOCHONDRIAL"/>
    <property type="match status" value="1"/>
</dbReference>
<dbReference type="GO" id="GO:0004149">
    <property type="term" value="F:dihydrolipoyllysine-residue succinyltransferase activity"/>
    <property type="evidence" value="ECO:0007669"/>
    <property type="project" value="TreeGrafter"/>
</dbReference>
<dbReference type="Pfam" id="PF00364">
    <property type="entry name" value="Biotin_lipoyl"/>
    <property type="match status" value="1"/>
</dbReference>
<dbReference type="Proteomes" id="UP000565205">
    <property type="component" value="Unassembled WGS sequence"/>
</dbReference>
<keyword evidence="5" id="KW-0560">Oxidoreductase</keyword>
<keyword evidence="3" id="KW-0450">Lipoyl</keyword>
<dbReference type="PANTHER" id="PTHR43416">
    <property type="entry name" value="DIHYDROLIPOYLLYSINE-RESIDUE SUCCINYLTRANSFERASE COMPONENT OF 2-OXOGLUTARATE DEHYDROGENASE COMPLEX, MITOCHONDRIAL-RELATED"/>
    <property type="match status" value="1"/>
</dbReference>
<dbReference type="InterPro" id="IPR000089">
    <property type="entry name" value="Biotin_lipoyl"/>
</dbReference>
<dbReference type="EC" id="1.8.1.4" evidence="5"/>
<comment type="similarity">
    <text evidence="2">Belongs to the 2-oxoacid dehydrogenase family.</text>
</comment>
<reference evidence="5 6" key="1">
    <citation type="submission" date="2020-06" db="EMBL/GenBank/DDBJ databases">
        <title>Description of novel acetic acid bacteria.</title>
        <authorList>
            <person name="Sombolestani A."/>
        </authorList>
    </citation>
    <scope>NUCLEOTIDE SEQUENCE [LARGE SCALE GENOMIC DNA]</scope>
    <source>
        <strain evidence="5 6">LMG 26838</strain>
    </source>
</reference>
<dbReference type="CDD" id="cd06849">
    <property type="entry name" value="lipoyl_domain"/>
    <property type="match status" value="1"/>
</dbReference>
<comment type="caution">
    <text evidence="5">The sequence shown here is derived from an EMBL/GenBank/DDBJ whole genome shotgun (WGS) entry which is preliminary data.</text>
</comment>
<sequence>MSAEIKVPTLGESVTSATIARWLKQPGESVSVDEPVVELETDKASVEVAAPSAGVLGDHAASEGDDVAVGALLATVEEG</sequence>
<dbReference type="PROSITE" id="PS50968">
    <property type="entry name" value="BIOTINYL_LIPOYL"/>
    <property type="match status" value="1"/>
</dbReference>
<dbReference type="InterPro" id="IPR011053">
    <property type="entry name" value="Single_hybrid_motif"/>
</dbReference>
<dbReference type="InterPro" id="IPR050537">
    <property type="entry name" value="2-oxoacid_dehydrogenase"/>
</dbReference>
<evidence type="ECO:0000256" key="1">
    <source>
        <dbReference type="ARBA" id="ARBA00001938"/>
    </source>
</evidence>
<dbReference type="GO" id="GO:0006099">
    <property type="term" value="P:tricarboxylic acid cycle"/>
    <property type="evidence" value="ECO:0007669"/>
    <property type="project" value="TreeGrafter"/>
</dbReference>
<dbReference type="InterPro" id="IPR003016">
    <property type="entry name" value="2-oxoA_DH_lipoyl-BS"/>
</dbReference>
<comment type="cofactor">
    <cofactor evidence="1">
        <name>(R)-lipoate</name>
        <dbReference type="ChEBI" id="CHEBI:83088"/>
    </cofactor>
</comment>
<dbReference type="EMBL" id="JABXXQ010000354">
    <property type="protein sequence ID" value="NVN31364.1"/>
    <property type="molecule type" value="Genomic_DNA"/>
</dbReference>